<keyword evidence="3" id="KW-0343">GTPase activation</keyword>
<evidence type="ECO:0000256" key="2">
    <source>
        <dbReference type="ARBA" id="ARBA00004236"/>
    </source>
</evidence>
<evidence type="ECO:0000256" key="5">
    <source>
        <dbReference type="ARBA" id="ARBA00022682"/>
    </source>
</evidence>
<dbReference type="Proteomes" id="UP001295469">
    <property type="component" value="Chromosome C03"/>
</dbReference>
<evidence type="ECO:0000313" key="13">
    <source>
        <dbReference type="EMBL" id="CAF1708657.1"/>
    </source>
</evidence>
<dbReference type="PROSITE" id="PS50004">
    <property type="entry name" value="C2"/>
    <property type="match status" value="1"/>
</dbReference>
<dbReference type="EMBL" id="LK033167">
    <property type="protein sequence ID" value="CDY53126.1"/>
    <property type="molecule type" value="Genomic_DNA"/>
</dbReference>
<keyword evidence="6" id="KW-0479">Metal-binding</keyword>
<dbReference type="AlphaFoldDB" id="A0A078ITL0"/>
<dbReference type="GO" id="GO:0005096">
    <property type="term" value="F:GTPase activator activity"/>
    <property type="evidence" value="ECO:0007669"/>
    <property type="project" value="UniProtKB-KW"/>
</dbReference>
<dbReference type="SUPFAM" id="SSF49562">
    <property type="entry name" value="C2 domain (Calcium/lipid-binding domain, CaLB)"/>
    <property type="match status" value="1"/>
</dbReference>
<evidence type="ECO:0000256" key="11">
    <source>
        <dbReference type="ARBA" id="ARBA00024037"/>
    </source>
</evidence>
<sequence length="104" mass="11577">MSTKDVDLYLLFMRIGRAPRTARGDCYSRRETGDSYVIVKLGNELAKTKVINICLNPVSDEKLSLTPKDPEAVLALEVFDKDDKMGHATLSLPNDLCSKADDKM</sequence>
<keyword evidence="4" id="KW-1003">Cell membrane</keyword>
<feature type="domain" description="C2" evidence="12">
    <location>
        <begin position="1"/>
        <end position="104"/>
    </location>
</feature>
<evidence type="ECO:0000313" key="15">
    <source>
        <dbReference type="Proteomes" id="UP000028999"/>
    </source>
</evidence>
<dbReference type="Proteomes" id="UP000028999">
    <property type="component" value="Unassembled WGS sequence"/>
</dbReference>
<keyword evidence="10" id="KW-0539">Nucleus</keyword>
<dbReference type="PaxDb" id="3708-A0A078ITL0"/>
<reference evidence="14" key="2">
    <citation type="submission" date="2014-06" db="EMBL/GenBank/DDBJ databases">
        <authorList>
            <person name="Genoscope - CEA"/>
        </authorList>
    </citation>
    <scope>NUCLEOTIDE SEQUENCE</scope>
</reference>
<keyword evidence="15" id="KW-1185">Reference proteome</keyword>
<evidence type="ECO:0000259" key="12">
    <source>
        <dbReference type="PROSITE" id="PS50004"/>
    </source>
</evidence>
<proteinExistence type="inferred from homology"/>
<dbReference type="GO" id="GO:0005634">
    <property type="term" value="C:nucleus"/>
    <property type="evidence" value="ECO:0007669"/>
    <property type="project" value="UniProtKB-SubCell"/>
</dbReference>
<keyword evidence="8" id="KW-0446">Lipid-binding</keyword>
<reference evidence="14 15" key="1">
    <citation type="journal article" date="2014" name="Science">
        <title>Plant genetics. Early allopolyploid evolution in the post-Neolithic Brassica napus oilseed genome.</title>
        <authorList>
            <person name="Chalhoub B."/>
            <person name="Denoeud F."/>
            <person name="Liu S."/>
            <person name="Parkin I.A."/>
            <person name="Tang H."/>
            <person name="Wang X."/>
            <person name="Chiquet J."/>
            <person name="Belcram H."/>
            <person name="Tong C."/>
            <person name="Samans B."/>
            <person name="Correa M."/>
            <person name="Da Silva C."/>
            <person name="Just J."/>
            <person name="Falentin C."/>
            <person name="Koh C.S."/>
            <person name="Le Clainche I."/>
            <person name="Bernard M."/>
            <person name="Bento P."/>
            <person name="Noel B."/>
            <person name="Labadie K."/>
            <person name="Alberti A."/>
            <person name="Charles M."/>
            <person name="Arnaud D."/>
            <person name="Guo H."/>
            <person name="Daviaud C."/>
            <person name="Alamery S."/>
            <person name="Jabbari K."/>
            <person name="Zhao M."/>
            <person name="Edger P.P."/>
            <person name="Chelaifa H."/>
            <person name="Tack D."/>
            <person name="Lassalle G."/>
            <person name="Mestiri I."/>
            <person name="Schnel N."/>
            <person name="Le Paslier M.C."/>
            <person name="Fan G."/>
            <person name="Renault V."/>
            <person name="Bayer P.E."/>
            <person name="Golicz A.A."/>
            <person name="Manoli S."/>
            <person name="Lee T.H."/>
            <person name="Thi V.H."/>
            <person name="Chalabi S."/>
            <person name="Hu Q."/>
            <person name="Fan C."/>
            <person name="Tollenaere R."/>
            <person name="Lu Y."/>
            <person name="Battail C."/>
            <person name="Shen J."/>
            <person name="Sidebottom C.H."/>
            <person name="Wang X."/>
            <person name="Canaguier A."/>
            <person name="Chauveau A."/>
            <person name="Berard A."/>
            <person name="Deniot G."/>
            <person name="Guan M."/>
            <person name="Liu Z."/>
            <person name="Sun F."/>
            <person name="Lim Y.P."/>
            <person name="Lyons E."/>
            <person name="Town C.D."/>
            <person name="Bancroft I."/>
            <person name="Wang X."/>
            <person name="Meng J."/>
            <person name="Ma J."/>
            <person name="Pires J.C."/>
            <person name="King G.J."/>
            <person name="Brunel D."/>
            <person name="Delourme R."/>
            <person name="Renard M."/>
            <person name="Aury J.M."/>
            <person name="Adams K.L."/>
            <person name="Batley J."/>
            <person name="Snowdon R.J."/>
            <person name="Tost J."/>
            <person name="Edwards D."/>
            <person name="Zhou Y."/>
            <person name="Hua W."/>
            <person name="Sharpe A.G."/>
            <person name="Paterson A.H."/>
            <person name="Guan C."/>
            <person name="Wincker P."/>
        </authorList>
    </citation>
    <scope>NUCLEOTIDE SEQUENCE [LARGE SCALE GENOMIC DNA]</scope>
    <source>
        <strain evidence="15">cv. Darmor-bzh</strain>
    </source>
</reference>
<dbReference type="GO" id="GO:0046872">
    <property type="term" value="F:metal ion binding"/>
    <property type="evidence" value="ECO:0007669"/>
    <property type="project" value="UniProtKB-KW"/>
</dbReference>
<dbReference type="GO" id="GO:0009738">
    <property type="term" value="P:abscisic acid-activated signaling pathway"/>
    <property type="evidence" value="ECO:0007669"/>
    <property type="project" value="UniProtKB-KW"/>
</dbReference>
<evidence type="ECO:0000256" key="1">
    <source>
        <dbReference type="ARBA" id="ARBA00004123"/>
    </source>
</evidence>
<dbReference type="Pfam" id="PF00168">
    <property type="entry name" value="C2"/>
    <property type="match status" value="1"/>
</dbReference>
<evidence type="ECO:0000256" key="4">
    <source>
        <dbReference type="ARBA" id="ARBA00022475"/>
    </source>
</evidence>
<dbReference type="GO" id="GO:0008289">
    <property type="term" value="F:lipid binding"/>
    <property type="evidence" value="ECO:0007669"/>
    <property type="project" value="UniProtKB-KW"/>
</dbReference>
<keyword evidence="9" id="KW-0472">Membrane</keyword>
<evidence type="ECO:0000256" key="8">
    <source>
        <dbReference type="ARBA" id="ARBA00023121"/>
    </source>
</evidence>
<keyword evidence="5" id="KW-0938">Abscisic acid signaling pathway</keyword>
<comment type="similarity">
    <text evidence="11">Belongs to the plant CAR protein family.</text>
</comment>
<dbReference type="PANTHER" id="PTHR45933">
    <property type="entry name" value="PROTEIN C2-DOMAIN ABA-RELATED 4"/>
    <property type="match status" value="1"/>
</dbReference>
<reference evidence="13" key="3">
    <citation type="submission" date="2021-01" db="EMBL/GenBank/DDBJ databases">
        <authorList>
            <consortium name="Genoscope - CEA"/>
            <person name="William W."/>
        </authorList>
    </citation>
    <scope>NUCLEOTIDE SEQUENCE</scope>
</reference>
<dbReference type="InterPro" id="IPR044562">
    <property type="entry name" value="CAR1-11"/>
</dbReference>
<name>A0A078ITL0_BRANA</name>
<comment type="subcellular location">
    <subcellularLocation>
        <location evidence="2">Cell membrane</location>
    </subcellularLocation>
    <subcellularLocation>
        <location evidence="1">Nucleus</location>
    </subcellularLocation>
</comment>
<evidence type="ECO:0000256" key="3">
    <source>
        <dbReference type="ARBA" id="ARBA00022468"/>
    </source>
</evidence>
<evidence type="ECO:0000256" key="7">
    <source>
        <dbReference type="ARBA" id="ARBA00022837"/>
    </source>
</evidence>
<evidence type="ECO:0000313" key="14">
    <source>
        <dbReference type="EMBL" id="CDY53126.1"/>
    </source>
</evidence>
<protein>
    <submittedName>
        <fullName evidence="13">(rape) hypothetical protein</fullName>
    </submittedName>
    <submittedName>
        <fullName evidence="14">BnaC03g74710D protein</fullName>
    </submittedName>
</protein>
<dbReference type="SMR" id="A0A078ITL0"/>
<accession>A0A078ITL0</accession>
<dbReference type="InterPro" id="IPR035892">
    <property type="entry name" value="C2_domain_sf"/>
</dbReference>
<dbReference type="Gramene" id="CDY53126">
    <property type="protein sequence ID" value="CDY53126"/>
    <property type="gene ID" value="GSBRNA2T00008642001"/>
</dbReference>
<dbReference type="STRING" id="3708.A0A078ITL0"/>
<evidence type="ECO:0000256" key="10">
    <source>
        <dbReference type="ARBA" id="ARBA00023242"/>
    </source>
</evidence>
<dbReference type="EMBL" id="HG994367">
    <property type="protein sequence ID" value="CAF1708657.1"/>
    <property type="molecule type" value="Genomic_DNA"/>
</dbReference>
<gene>
    <name evidence="14" type="primary">BnaC03g74710D</name>
    <name evidence="13" type="ORF">DARMORV10_C03P69760.1</name>
    <name evidence="14" type="ORF">GSBRNA2T00008642001</name>
</gene>
<evidence type="ECO:0000256" key="6">
    <source>
        <dbReference type="ARBA" id="ARBA00022723"/>
    </source>
</evidence>
<evidence type="ECO:0000256" key="9">
    <source>
        <dbReference type="ARBA" id="ARBA00023136"/>
    </source>
</evidence>
<keyword evidence="7" id="KW-0106">Calcium</keyword>
<organism evidence="14 15">
    <name type="scientific">Brassica napus</name>
    <name type="common">Rape</name>
    <dbReference type="NCBI Taxonomy" id="3708"/>
    <lineage>
        <taxon>Eukaryota</taxon>
        <taxon>Viridiplantae</taxon>
        <taxon>Streptophyta</taxon>
        <taxon>Embryophyta</taxon>
        <taxon>Tracheophyta</taxon>
        <taxon>Spermatophyta</taxon>
        <taxon>Magnoliopsida</taxon>
        <taxon>eudicotyledons</taxon>
        <taxon>Gunneridae</taxon>
        <taxon>Pentapetalae</taxon>
        <taxon>rosids</taxon>
        <taxon>malvids</taxon>
        <taxon>Brassicales</taxon>
        <taxon>Brassicaceae</taxon>
        <taxon>Brassiceae</taxon>
        <taxon>Brassica</taxon>
    </lineage>
</organism>
<dbReference type="Gene3D" id="2.60.40.150">
    <property type="entry name" value="C2 domain"/>
    <property type="match status" value="1"/>
</dbReference>
<dbReference type="PANTHER" id="PTHR45933:SF6">
    <property type="entry name" value="PROTEIN C2-DOMAIN ABA-RELATED 11"/>
    <property type="match status" value="1"/>
</dbReference>
<dbReference type="GO" id="GO:0005886">
    <property type="term" value="C:plasma membrane"/>
    <property type="evidence" value="ECO:0007669"/>
    <property type="project" value="UniProtKB-SubCell"/>
</dbReference>
<dbReference type="InterPro" id="IPR000008">
    <property type="entry name" value="C2_dom"/>
</dbReference>